<feature type="transmembrane region" description="Helical" evidence="1">
    <location>
        <begin position="39"/>
        <end position="60"/>
    </location>
</feature>
<name>A0A7L8KA66_ECOLX</name>
<evidence type="ECO:0000256" key="1">
    <source>
        <dbReference type="SAM" id="Phobius"/>
    </source>
</evidence>
<evidence type="ECO:0000313" key="2">
    <source>
        <dbReference type="EMBL" id="QOE89753.1"/>
    </source>
</evidence>
<protein>
    <submittedName>
        <fullName evidence="2">Uncharacterized protein</fullName>
    </submittedName>
</protein>
<keyword evidence="1" id="KW-0812">Transmembrane</keyword>
<keyword evidence="2" id="KW-0614">Plasmid</keyword>
<proteinExistence type="predicted"/>
<reference evidence="2" key="1">
    <citation type="journal article" date="2020" name="Commun. Biol.">
        <title>Highly efficient gene transfer in the mouse gut microbiota is enabled by the Incl2 conjugative plasmid TP114.</title>
        <authorList>
            <person name="Neil K."/>
            <person name="Allard N."/>
            <person name="Grenier F."/>
            <person name="Burrus V."/>
            <person name="Rodrigue S."/>
        </authorList>
    </citation>
    <scope>NUCLEOTIDE SEQUENCE</scope>
    <source>
        <strain evidence="2">BM21</strain>
    </source>
</reference>
<gene>
    <name evidence="2" type="primary">pRts1_113</name>
</gene>
<accession>A0A7L8KA66</accession>
<keyword evidence="1" id="KW-1133">Transmembrane helix</keyword>
<geneLocation type="plasmid" evidence="2">
    <name>pRts1</name>
</geneLocation>
<dbReference type="EMBL" id="MN626604">
    <property type="protein sequence ID" value="QOE89753.1"/>
    <property type="molecule type" value="Genomic_DNA"/>
</dbReference>
<dbReference type="AlphaFoldDB" id="A0A7L8KA66"/>
<organism evidence="2">
    <name type="scientific">Escherichia coli</name>
    <dbReference type="NCBI Taxonomy" id="562"/>
    <lineage>
        <taxon>Bacteria</taxon>
        <taxon>Pseudomonadati</taxon>
        <taxon>Pseudomonadota</taxon>
        <taxon>Gammaproteobacteria</taxon>
        <taxon>Enterobacterales</taxon>
        <taxon>Enterobacteriaceae</taxon>
        <taxon>Escherichia</taxon>
    </lineage>
</organism>
<keyword evidence="1" id="KW-0472">Membrane</keyword>
<sequence>MFWGVCASPGVVFSVSEAPPQERGFACFYVFFSPPKERAFFLLLNYTLVFPAKCFALMCLQR</sequence>